<dbReference type="Gramene" id="Bo9g111250.1">
    <property type="protein sequence ID" value="Bo9g111250.1"/>
    <property type="gene ID" value="Bo9g111250"/>
</dbReference>
<dbReference type="GO" id="GO:0006357">
    <property type="term" value="P:regulation of transcription by RNA polymerase II"/>
    <property type="evidence" value="ECO:0007669"/>
    <property type="project" value="TreeGrafter"/>
</dbReference>
<dbReference type="CDD" id="cd15495">
    <property type="entry name" value="PHD_ATX3_4_5_like"/>
    <property type="match status" value="1"/>
</dbReference>
<feature type="compositionally biased region" description="Basic residues" evidence="5">
    <location>
        <begin position="140"/>
        <end position="152"/>
    </location>
</feature>
<evidence type="ECO:0000313" key="8">
    <source>
        <dbReference type="EnsemblPlants" id="Bo9g111250.1"/>
    </source>
</evidence>
<evidence type="ECO:0000256" key="3">
    <source>
        <dbReference type="ARBA" id="ARBA00022833"/>
    </source>
</evidence>
<dbReference type="EnsemblPlants" id="Bo9g111250.1">
    <property type="protein sequence ID" value="Bo9g111250.1"/>
    <property type="gene ID" value="Bo9g111250"/>
</dbReference>
<feature type="compositionally biased region" description="Basic residues" evidence="5">
    <location>
        <begin position="1"/>
        <end position="15"/>
    </location>
</feature>
<dbReference type="STRING" id="109376.A0A0D3EAN8"/>
<dbReference type="GO" id="GO:0031011">
    <property type="term" value="C:Ino80 complex"/>
    <property type="evidence" value="ECO:0007669"/>
    <property type="project" value="EnsemblPlants"/>
</dbReference>
<reference evidence="8" key="2">
    <citation type="submission" date="2015-03" db="UniProtKB">
        <authorList>
            <consortium name="EnsemblPlants"/>
        </authorList>
    </citation>
    <scope>IDENTIFICATION</scope>
</reference>
<dbReference type="Proteomes" id="UP000032141">
    <property type="component" value="Chromosome C9"/>
</dbReference>
<dbReference type="GO" id="GO:0048188">
    <property type="term" value="C:Set1C/COMPASS complex"/>
    <property type="evidence" value="ECO:0007669"/>
    <property type="project" value="EnsemblPlants"/>
</dbReference>
<keyword evidence="3" id="KW-0862">Zinc</keyword>
<dbReference type="InterPro" id="IPR000313">
    <property type="entry name" value="PWWP_dom"/>
</dbReference>
<evidence type="ECO:0008006" key="10">
    <source>
        <dbReference type="Google" id="ProtNLM"/>
    </source>
</evidence>
<evidence type="ECO:0000256" key="4">
    <source>
        <dbReference type="PROSITE-ProRule" id="PRU00146"/>
    </source>
</evidence>
<dbReference type="CDD" id="cd15517">
    <property type="entry name" value="PHD_TCF19_like"/>
    <property type="match status" value="1"/>
</dbReference>
<dbReference type="AlphaFoldDB" id="A0A0D3EAN8"/>
<feature type="domain" description="PHD-type" evidence="6">
    <location>
        <begin position="647"/>
        <end position="698"/>
    </location>
</feature>
<accession>A0A0D3EAN8</accession>
<dbReference type="GO" id="GO:0040029">
    <property type="term" value="P:epigenetic regulation of gene expression"/>
    <property type="evidence" value="ECO:0007669"/>
    <property type="project" value="EnsemblPlants"/>
</dbReference>
<dbReference type="SUPFAM" id="SSF57903">
    <property type="entry name" value="FYVE/PHD zinc finger"/>
    <property type="match status" value="2"/>
</dbReference>
<feature type="region of interest" description="Disordered" evidence="5">
    <location>
        <begin position="117"/>
        <end position="169"/>
    </location>
</feature>
<dbReference type="InterPro" id="IPR019786">
    <property type="entry name" value="Zinc_finger_PHD-type_CS"/>
</dbReference>
<sequence>MIIKRKLKRMPSLKRRSNEAPPRKKRKASYYYPLSLLGEIGAGIVPGKLNGKNGFSALWCKEVSSPVEPESKSKRIVIDPGRGRDRTAGVSRPPLVRTSRGRVQVLPSRFNDSVLENWRKDSRSSGEEEREEESEECRKEKVKPKFIPRNHKYNSSAPCHDDDDEDADGAMVRYSNDMRKHMSSSRTSTLEEARPKKEGVYGPEDFYAGDLVWGKSGKNEPFWPAIIIDPMTQAPELVLRSCIPDAACVMFFGHSGTENERDYAWVRRGMIFPFVDYVDRFQEQSELRGCNPGDFQMALEEALLADQGFTEKLMQDIHMAAGNQPFDDSVYGWIQEAAGSSQYLDHVAPSQASFSFLGVPFRACIAYSFICLQDMLKKYRNPRACVGCGMVLSFKMAKKMKALLPGDQLLCKPCSRLTKPKQVCGICTKTWNHSDSQRWVRCDGCKIWIHAVCDQISHKHFKVHVHVVALYQGYLVPCCLLVLTSDLIWNNLKDLGETDYYCPTCRAKFNFDLSDSEKQDSKSKPGKNSSSPMVLPDKVIVVCTGVEGIYFPSLHLVVCKCGSCGPERKALSEWERHTGSKAKNWKTSVKVKSSKLPLEEWMMKLAEFHANATAAKPPKRPSIKQRKQRLLSFLREKYEPVNVKWTTERCAVCRWVEDWDYNKIIICNRCQIAVHQECYGTRNVRDFTSWVCKACETPEIKRECCLCPVKGMSFLICSRIL</sequence>
<proteinExistence type="predicted"/>
<evidence type="ECO:0000256" key="2">
    <source>
        <dbReference type="ARBA" id="ARBA00022771"/>
    </source>
</evidence>
<dbReference type="InterPro" id="IPR001965">
    <property type="entry name" value="Znf_PHD"/>
</dbReference>
<evidence type="ECO:0000256" key="5">
    <source>
        <dbReference type="SAM" id="MobiDB-lite"/>
    </source>
</evidence>
<dbReference type="PROSITE" id="PS01359">
    <property type="entry name" value="ZF_PHD_1"/>
    <property type="match status" value="1"/>
</dbReference>
<dbReference type="InterPro" id="IPR011011">
    <property type="entry name" value="Znf_FYVE_PHD"/>
</dbReference>
<dbReference type="InterPro" id="IPR050701">
    <property type="entry name" value="Histone_Mod_Regulator"/>
</dbReference>
<organism evidence="8 9">
    <name type="scientific">Brassica oleracea var. oleracea</name>
    <dbReference type="NCBI Taxonomy" id="109376"/>
    <lineage>
        <taxon>Eukaryota</taxon>
        <taxon>Viridiplantae</taxon>
        <taxon>Streptophyta</taxon>
        <taxon>Embryophyta</taxon>
        <taxon>Tracheophyta</taxon>
        <taxon>Spermatophyta</taxon>
        <taxon>Magnoliopsida</taxon>
        <taxon>eudicotyledons</taxon>
        <taxon>Gunneridae</taxon>
        <taxon>Pentapetalae</taxon>
        <taxon>rosids</taxon>
        <taxon>malvids</taxon>
        <taxon>Brassicales</taxon>
        <taxon>Brassicaceae</taxon>
        <taxon>Brassiceae</taxon>
        <taxon>Brassica</taxon>
    </lineage>
</organism>
<dbReference type="PROSITE" id="PS50812">
    <property type="entry name" value="PWWP"/>
    <property type="match status" value="1"/>
</dbReference>
<evidence type="ECO:0000259" key="6">
    <source>
        <dbReference type="PROSITE" id="PS50016"/>
    </source>
</evidence>
<feature type="compositionally biased region" description="Basic and acidic residues" evidence="5">
    <location>
        <begin position="70"/>
        <end position="87"/>
    </location>
</feature>
<dbReference type="PANTHER" id="PTHR13793:SF132">
    <property type="entry name" value="HISTONE-LYSINE N-METHYLTRANSFERASE ATX5"/>
    <property type="match status" value="1"/>
</dbReference>
<dbReference type="GO" id="GO:0009294">
    <property type="term" value="P:DNA-mediated transformation"/>
    <property type="evidence" value="ECO:0007669"/>
    <property type="project" value="EnsemblPlants"/>
</dbReference>
<feature type="compositionally biased region" description="Basic and acidic residues" evidence="5">
    <location>
        <begin position="117"/>
        <end position="127"/>
    </location>
</feature>
<keyword evidence="1" id="KW-0479">Metal-binding</keyword>
<keyword evidence="9" id="KW-1185">Reference proteome</keyword>
<feature type="domain" description="PWWP" evidence="7">
    <location>
        <begin position="208"/>
        <end position="277"/>
    </location>
</feature>
<dbReference type="PROSITE" id="PS50016">
    <property type="entry name" value="ZF_PHD_2"/>
    <property type="match status" value="1"/>
</dbReference>
<dbReference type="GO" id="GO:0008270">
    <property type="term" value="F:zinc ion binding"/>
    <property type="evidence" value="ECO:0007669"/>
    <property type="project" value="UniProtKB-KW"/>
</dbReference>
<dbReference type="eggNOG" id="KOG1080">
    <property type="taxonomic scope" value="Eukaryota"/>
</dbReference>
<evidence type="ECO:0000259" key="7">
    <source>
        <dbReference type="PROSITE" id="PS50812"/>
    </source>
</evidence>
<dbReference type="Gene3D" id="2.30.30.140">
    <property type="match status" value="1"/>
</dbReference>
<dbReference type="Pfam" id="PF00855">
    <property type="entry name" value="PWWP"/>
    <property type="match status" value="1"/>
</dbReference>
<protein>
    <recommendedName>
        <fullName evidence="10">PWWP domain-containing protein</fullName>
    </recommendedName>
</protein>
<feature type="region of interest" description="Disordered" evidence="5">
    <location>
        <begin position="70"/>
        <end position="96"/>
    </location>
</feature>
<keyword evidence="2 4" id="KW-0863">Zinc-finger</keyword>
<dbReference type="Pfam" id="PF13831">
    <property type="entry name" value="PHD_2"/>
    <property type="match status" value="1"/>
</dbReference>
<dbReference type="OMA" id="AFRRTEN"/>
<dbReference type="HOGENOM" id="CLU_451016_0_0_1"/>
<dbReference type="FunFam" id="3.30.40.10:FF:000454">
    <property type="entry name" value="Histone-lysine N-methyltransferase"/>
    <property type="match status" value="1"/>
</dbReference>
<dbReference type="FunFam" id="2.30.30.140:FF:000108">
    <property type="entry name" value="Histone-lysine N-methyltransferase"/>
    <property type="match status" value="1"/>
</dbReference>
<dbReference type="CDD" id="cd20143">
    <property type="entry name" value="PWWP_AtATX3-like"/>
    <property type="match status" value="1"/>
</dbReference>
<dbReference type="SUPFAM" id="SSF63748">
    <property type="entry name" value="Tudor/PWWP/MBT"/>
    <property type="match status" value="1"/>
</dbReference>
<dbReference type="InterPro" id="IPR013083">
    <property type="entry name" value="Znf_RING/FYVE/PHD"/>
</dbReference>
<dbReference type="InterPro" id="IPR042011">
    <property type="entry name" value="ATX3/4/5_PHD"/>
</dbReference>
<reference evidence="8 9" key="1">
    <citation type="journal article" date="2014" name="Genome Biol.">
        <title>Transcriptome and methylome profiling reveals relics of genome dominance in the mesopolyploid Brassica oleracea.</title>
        <authorList>
            <person name="Parkin I.A."/>
            <person name="Koh C."/>
            <person name="Tang H."/>
            <person name="Robinson S.J."/>
            <person name="Kagale S."/>
            <person name="Clarke W.E."/>
            <person name="Town C.D."/>
            <person name="Nixon J."/>
            <person name="Krishnakumar V."/>
            <person name="Bidwell S.L."/>
            <person name="Denoeud F."/>
            <person name="Belcram H."/>
            <person name="Links M.G."/>
            <person name="Just J."/>
            <person name="Clarke C."/>
            <person name="Bender T."/>
            <person name="Huebert T."/>
            <person name="Mason A.S."/>
            <person name="Pires J.C."/>
            <person name="Barker G."/>
            <person name="Moore J."/>
            <person name="Walley P.G."/>
            <person name="Manoli S."/>
            <person name="Batley J."/>
            <person name="Edwards D."/>
            <person name="Nelson M.N."/>
            <person name="Wang X."/>
            <person name="Paterson A.H."/>
            <person name="King G."/>
            <person name="Bancroft I."/>
            <person name="Chalhoub B."/>
            <person name="Sharpe A.G."/>
        </authorList>
    </citation>
    <scope>NUCLEOTIDE SEQUENCE</scope>
    <source>
        <strain evidence="8 9">cv. TO1000</strain>
    </source>
</reference>
<evidence type="ECO:0000313" key="9">
    <source>
        <dbReference type="Proteomes" id="UP000032141"/>
    </source>
</evidence>
<feature type="region of interest" description="Disordered" evidence="5">
    <location>
        <begin position="1"/>
        <end position="26"/>
    </location>
</feature>
<dbReference type="Gene3D" id="3.30.40.10">
    <property type="entry name" value="Zinc/RING finger domain, C3HC4 (zinc finger)"/>
    <property type="match status" value="2"/>
</dbReference>
<name>A0A0D3EAN8_BRAOL</name>
<dbReference type="SMART" id="SM00249">
    <property type="entry name" value="PHD"/>
    <property type="match status" value="2"/>
</dbReference>
<evidence type="ECO:0000256" key="1">
    <source>
        <dbReference type="ARBA" id="ARBA00022723"/>
    </source>
</evidence>
<dbReference type="InterPro" id="IPR019787">
    <property type="entry name" value="Znf_PHD-finger"/>
</dbReference>
<dbReference type="PANTHER" id="PTHR13793">
    <property type="entry name" value="PHD FINGER PROTEINS"/>
    <property type="match status" value="1"/>
</dbReference>